<dbReference type="AlphaFoldDB" id="A0AB36TIZ2"/>
<dbReference type="RefSeq" id="WP_003515885.1">
    <property type="nucleotide sequence ID" value="NZ_CP013828.1"/>
</dbReference>
<dbReference type="Proteomes" id="UP000223596">
    <property type="component" value="Unassembled WGS sequence"/>
</dbReference>
<protein>
    <submittedName>
        <fullName evidence="1">Uncharacterized protein</fullName>
    </submittedName>
</protein>
<dbReference type="GeneID" id="35804772"/>
<sequence>MLANNLNEILEKYDFTDSIITSVKWSENKLDLIVSVDYYWDVQEGRDTTRILKLIFKNCIKANFHITNQLALDSNLVNTDSYFTIILFKGKESDYLSEGKGKQVEIFTTDYSTPWLTVICREVILTE</sequence>
<gene>
    <name evidence="1" type="ORF">M972_112557</name>
</gene>
<evidence type="ECO:0000313" key="1">
    <source>
        <dbReference type="EMBL" id="PFH03743.1"/>
    </source>
</evidence>
<accession>A0AB36TIZ2</accession>
<name>A0AB36TIZ2_ACETH</name>
<organism evidence="1 2">
    <name type="scientific">Acetivibrio thermocellus AD2</name>
    <dbReference type="NCBI Taxonomy" id="1138384"/>
    <lineage>
        <taxon>Bacteria</taxon>
        <taxon>Bacillati</taxon>
        <taxon>Bacillota</taxon>
        <taxon>Clostridia</taxon>
        <taxon>Eubacteriales</taxon>
        <taxon>Oscillospiraceae</taxon>
        <taxon>Acetivibrio</taxon>
    </lineage>
</organism>
<reference evidence="1 2" key="1">
    <citation type="submission" date="2017-09" db="EMBL/GenBank/DDBJ databases">
        <title>Evaluation of Pacific Biosciences Sequencing Technology to Finishing C. thermocellum Genome Sequences.</title>
        <authorList>
            <person name="Brown S."/>
        </authorList>
    </citation>
    <scope>NUCLEOTIDE SEQUENCE [LARGE SCALE GENOMIC DNA]</scope>
    <source>
        <strain evidence="1 2">AD2</strain>
    </source>
</reference>
<proteinExistence type="predicted"/>
<comment type="caution">
    <text evidence="1">The sequence shown here is derived from an EMBL/GenBank/DDBJ whole genome shotgun (WGS) entry which is preliminary data.</text>
</comment>
<dbReference type="EMBL" id="PDBW01000001">
    <property type="protein sequence ID" value="PFH03743.1"/>
    <property type="molecule type" value="Genomic_DNA"/>
</dbReference>
<evidence type="ECO:0000313" key="2">
    <source>
        <dbReference type="Proteomes" id="UP000223596"/>
    </source>
</evidence>